<name>A0ABU9GUJ6_9GAMM</name>
<sequence>SALTFIAYATVSNKKNLPTNSLLTAFDLNSTVREAQQGELLLAIPEFESLPAYFTRVAVKENVKGHILKALNHASII</sequence>
<proteinExistence type="predicted"/>
<protein>
    <submittedName>
        <fullName evidence="1">Peptidoglycan-binding protein</fullName>
    </submittedName>
</protein>
<gene>
    <name evidence="1" type="ORF">V6256_15500</name>
</gene>
<dbReference type="EMBL" id="JBAKAZ010000257">
    <property type="protein sequence ID" value="MEL0630982.1"/>
    <property type="molecule type" value="Genomic_DNA"/>
</dbReference>
<evidence type="ECO:0000313" key="2">
    <source>
        <dbReference type="Proteomes" id="UP001369082"/>
    </source>
</evidence>
<reference evidence="1 2" key="1">
    <citation type="submission" date="2024-02" db="EMBL/GenBank/DDBJ databases">
        <title>Bacteria isolated from the canopy kelp, Nereocystis luetkeana.</title>
        <authorList>
            <person name="Pfister C.A."/>
            <person name="Younker I.T."/>
            <person name="Light S.H."/>
        </authorList>
    </citation>
    <scope>NUCLEOTIDE SEQUENCE [LARGE SCALE GENOMIC DNA]</scope>
    <source>
        <strain evidence="1 2">TI.1.05</strain>
    </source>
</reference>
<evidence type="ECO:0000313" key="1">
    <source>
        <dbReference type="EMBL" id="MEL0630982.1"/>
    </source>
</evidence>
<organism evidence="1 2">
    <name type="scientific">Psychromonas aquatilis</name>
    <dbReference type="NCBI Taxonomy" id="2005072"/>
    <lineage>
        <taxon>Bacteria</taxon>
        <taxon>Pseudomonadati</taxon>
        <taxon>Pseudomonadota</taxon>
        <taxon>Gammaproteobacteria</taxon>
        <taxon>Alteromonadales</taxon>
        <taxon>Psychromonadaceae</taxon>
        <taxon>Psychromonas</taxon>
    </lineage>
</organism>
<comment type="caution">
    <text evidence="1">The sequence shown here is derived from an EMBL/GenBank/DDBJ whole genome shotgun (WGS) entry which is preliminary data.</text>
</comment>
<feature type="non-terminal residue" evidence="1">
    <location>
        <position position="1"/>
    </location>
</feature>
<feature type="non-terminal residue" evidence="1">
    <location>
        <position position="77"/>
    </location>
</feature>
<keyword evidence="2" id="KW-1185">Reference proteome</keyword>
<dbReference type="Proteomes" id="UP001369082">
    <property type="component" value="Unassembled WGS sequence"/>
</dbReference>
<accession>A0ABU9GUJ6</accession>